<gene>
    <name evidence="1" type="ORF">DFH07DRAFT_1060226</name>
</gene>
<feature type="non-terminal residue" evidence="1">
    <location>
        <position position="100"/>
    </location>
</feature>
<dbReference type="EMBL" id="JARJLG010000052">
    <property type="protein sequence ID" value="KAJ7759378.1"/>
    <property type="molecule type" value="Genomic_DNA"/>
</dbReference>
<dbReference type="Proteomes" id="UP001215280">
    <property type="component" value="Unassembled WGS sequence"/>
</dbReference>
<protein>
    <submittedName>
        <fullName evidence="1">Uncharacterized protein</fullName>
    </submittedName>
</protein>
<proteinExistence type="predicted"/>
<accession>A0AAD7NGW5</accession>
<reference evidence="1" key="1">
    <citation type="submission" date="2023-03" db="EMBL/GenBank/DDBJ databases">
        <title>Massive genome expansion in bonnet fungi (Mycena s.s.) driven by repeated elements and novel gene families across ecological guilds.</title>
        <authorList>
            <consortium name="Lawrence Berkeley National Laboratory"/>
            <person name="Harder C.B."/>
            <person name="Miyauchi S."/>
            <person name="Viragh M."/>
            <person name="Kuo A."/>
            <person name="Thoen E."/>
            <person name="Andreopoulos B."/>
            <person name="Lu D."/>
            <person name="Skrede I."/>
            <person name="Drula E."/>
            <person name="Henrissat B."/>
            <person name="Morin E."/>
            <person name="Kohler A."/>
            <person name="Barry K."/>
            <person name="LaButti K."/>
            <person name="Morin E."/>
            <person name="Salamov A."/>
            <person name="Lipzen A."/>
            <person name="Mereny Z."/>
            <person name="Hegedus B."/>
            <person name="Baldrian P."/>
            <person name="Stursova M."/>
            <person name="Weitz H."/>
            <person name="Taylor A."/>
            <person name="Grigoriev I.V."/>
            <person name="Nagy L.G."/>
            <person name="Martin F."/>
            <person name="Kauserud H."/>
        </authorList>
    </citation>
    <scope>NUCLEOTIDE SEQUENCE</scope>
    <source>
        <strain evidence="1">CBHHK188m</strain>
    </source>
</reference>
<comment type="caution">
    <text evidence="1">The sequence shown here is derived from an EMBL/GenBank/DDBJ whole genome shotgun (WGS) entry which is preliminary data.</text>
</comment>
<name>A0AAD7NGW5_9AGAR</name>
<dbReference type="AlphaFoldDB" id="A0AAD7NGW5"/>
<keyword evidence="2" id="KW-1185">Reference proteome</keyword>
<evidence type="ECO:0000313" key="1">
    <source>
        <dbReference type="EMBL" id="KAJ7759378.1"/>
    </source>
</evidence>
<organism evidence="1 2">
    <name type="scientific">Mycena maculata</name>
    <dbReference type="NCBI Taxonomy" id="230809"/>
    <lineage>
        <taxon>Eukaryota</taxon>
        <taxon>Fungi</taxon>
        <taxon>Dikarya</taxon>
        <taxon>Basidiomycota</taxon>
        <taxon>Agaricomycotina</taxon>
        <taxon>Agaricomycetes</taxon>
        <taxon>Agaricomycetidae</taxon>
        <taxon>Agaricales</taxon>
        <taxon>Marasmiineae</taxon>
        <taxon>Mycenaceae</taxon>
        <taxon>Mycena</taxon>
    </lineage>
</organism>
<sequence length="100" mass="11273">MQKHRTRLRIPLCSTRQIPVCTRYITLLYLPSILSKVARRGQKPVRWRRALAYLGPLTSLAFPLRASSKPHPSVKLQVYSTGNPVPGTCLASFSLPFDLL</sequence>
<evidence type="ECO:0000313" key="2">
    <source>
        <dbReference type="Proteomes" id="UP001215280"/>
    </source>
</evidence>